<sequence>MLPLIAPLGMMLGGGPGGMLKGMLDTIKNGCEAMGKLLKGDLPGAMKEFGEAMQSAQKSMGGMGGLPGLQLPGKGDDLLMKLLGLDGGGKKAGGAEGGGGVGGGEGGEQGGNPLQALMQGLASIMQALTGMMGGGRG</sequence>
<feature type="region of interest" description="Disordered" evidence="1">
    <location>
        <begin position="90"/>
        <end position="114"/>
    </location>
</feature>
<name>A0A0G3BMT1_9BURK</name>
<evidence type="ECO:0000256" key="1">
    <source>
        <dbReference type="SAM" id="MobiDB-lite"/>
    </source>
</evidence>
<evidence type="ECO:0000313" key="2">
    <source>
        <dbReference type="EMBL" id="AKJ27830.1"/>
    </source>
</evidence>
<protein>
    <submittedName>
        <fullName evidence="2">Uncharacterized protein</fullName>
    </submittedName>
</protein>
<accession>A0A0G3BMT1</accession>
<reference evidence="2 3" key="1">
    <citation type="submission" date="2015-05" db="EMBL/GenBank/DDBJ databases">
        <authorList>
            <person name="Tang B."/>
            <person name="Yu Y."/>
        </authorList>
    </citation>
    <scope>NUCLEOTIDE SEQUENCE [LARGE SCALE GENOMIC DNA]</scope>
    <source>
        <strain evidence="2 3">DSM 7029</strain>
    </source>
</reference>
<dbReference type="Proteomes" id="UP000035352">
    <property type="component" value="Chromosome"/>
</dbReference>
<keyword evidence="3" id="KW-1185">Reference proteome</keyword>
<gene>
    <name evidence="2" type="ORF">AAW51_1139</name>
</gene>
<feature type="compositionally biased region" description="Gly residues" evidence="1">
    <location>
        <begin position="90"/>
        <end position="110"/>
    </location>
</feature>
<proteinExistence type="predicted"/>
<dbReference type="KEGG" id="pbh:AAW51_1139"/>
<dbReference type="EMBL" id="CP011371">
    <property type="protein sequence ID" value="AKJ27830.1"/>
    <property type="molecule type" value="Genomic_DNA"/>
</dbReference>
<organism evidence="2 3">
    <name type="scientific">Caldimonas brevitalea</name>
    <dbReference type="NCBI Taxonomy" id="413882"/>
    <lineage>
        <taxon>Bacteria</taxon>
        <taxon>Pseudomonadati</taxon>
        <taxon>Pseudomonadota</taxon>
        <taxon>Betaproteobacteria</taxon>
        <taxon>Burkholderiales</taxon>
        <taxon>Sphaerotilaceae</taxon>
        <taxon>Caldimonas</taxon>
    </lineage>
</organism>
<dbReference type="AlphaFoldDB" id="A0A0G3BMT1"/>
<evidence type="ECO:0000313" key="3">
    <source>
        <dbReference type="Proteomes" id="UP000035352"/>
    </source>
</evidence>
<dbReference type="STRING" id="413882.AAW51_1139"/>